<dbReference type="RefSeq" id="WP_380226845.1">
    <property type="nucleotide sequence ID" value="NZ_JBHSOF010000024.1"/>
</dbReference>
<evidence type="ECO:0000313" key="1">
    <source>
        <dbReference type="EMBL" id="MFC5665159.1"/>
    </source>
</evidence>
<organism evidence="1 2">
    <name type="scientific">Kitasatospora misakiensis</name>
    <dbReference type="NCBI Taxonomy" id="67330"/>
    <lineage>
        <taxon>Bacteria</taxon>
        <taxon>Bacillati</taxon>
        <taxon>Actinomycetota</taxon>
        <taxon>Actinomycetes</taxon>
        <taxon>Kitasatosporales</taxon>
        <taxon>Streptomycetaceae</taxon>
        <taxon>Kitasatospora</taxon>
    </lineage>
</organism>
<name>A0ABW0X7V5_9ACTN</name>
<comment type="caution">
    <text evidence="1">The sequence shown here is derived from an EMBL/GenBank/DDBJ whole genome shotgun (WGS) entry which is preliminary data.</text>
</comment>
<evidence type="ECO:0000313" key="2">
    <source>
        <dbReference type="Proteomes" id="UP001595975"/>
    </source>
</evidence>
<reference evidence="2" key="1">
    <citation type="journal article" date="2019" name="Int. J. Syst. Evol. Microbiol.">
        <title>The Global Catalogue of Microorganisms (GCM) 10K type strain sequencing project: providing services to taxonomists for standard genome sequencing and annotation.</title>
        <authorList>
            <consortium name="The Broad Institute Genomics Platform"/>
            <consortium name="The Broad Institute Genome Sequencing Center for Infectious Disease"/>
            <person name="Wu L."/>
            <person name="Ma J."/>
        </authorList>
    </citation>
    <scope>NUCLEOTIDE SEQUENCE [LARGE SCALE GENOMIC DNA]</scope>
    <source>
        <strain evidence="2">CGMCC 4.1437</strain>
    </source>
</reference>
<gene>
    <name evidence="1" type="ORF">ACFP3U_19500</name>
</gene>
<sequence length="163" mass="16939">MDCEEVMLTVRIAAAERTLLRELARGHGADVSDVAVDGLIDVVPSLHVLPAFPVRSEALEVPPLPAGPAPGDAGVLRLLRVLARPAPCAVTLWLPAPVADLLPLVGERITAVSGLRIGPASAALSAALRFWLAGDPQRLAAGLAALHRQGSPRLVTQRLDVAA</sequence>
<dbReference type="EMBL" id="JBHSOF010000024">
    <property type="protein sequence ID" value="MFC5665159.1"/>
    <property type="molecule type" value="Genomic_DNA"/>
</dbReference>
<protein>
    <submittedName>
        <fullName evidence="1">Uncharacterized protein</fullName>
    </submittedName>
</protein>
<proteinExistence type="predicted"/>
<dbReference type="Proteomes" id="UP001595975">
    <property type="component" value="Unassembled WGS sequence"/>
</dbReference>
<keyword evidence="2" id="KW-1185">Reference proteome</keyword>
<accession>A0ABW0X7V5</accession>